<dbReference type="PANTHER" id="PTHR11538">
    <property type="entry name" value="PHENYLALANYL-TRNA SYNTHETASE"/>
    <property type="match status" value="1"/>
</dbReference>
<dbReference type="OrthoDB" id="9800719at2"/>
<dbReference type="InterPro" id="IPR002319">
    <property type="entry name" value="Phenylalanyl-tRNA_Synthase"/>
</dbReference>
<dbReference type="GO" id="GO:0005524">
    <property type="term" value="F:ATP binding"/>
    <property type="evidence" value="ECO:0007669"/>
    <property type="project" value="UniProtKB-KW"/>
</dbReference>
<evidence type="ECO:0000256" key="4">
    <source>
        <dbReference type="ARBA" id="ARBA00022840"/>
    </source>
</evidence>
<evidence type="ECO:0000256" key="7">
    <source>
        <dbReference type="ARBA" id="ARBA00049255"/>
    </source>
</evidence>
<evidence type="ECO:0000313" key="9">
    <source>
        <dbReference type="EMBL" id="AFO51629.1"/>
    </source>
</evidence>
<dbReference type="PROSITE" id="PS50862">
    <property type="entry name" value="AA_TRNA_LIGASE_II"/>
    <property type="match status" value="1"/>
</dbReference>
<keyword evidence="6" id="KW-0030">Aminoacyl-tRNA synthetase</keyword>
<keyword evidence="4" id="KW-0067">ATP-binding</keyword>
<keyword evidence="10" id="KW-1185">Reference proteome</keyword>
<dbReference type="EC" id="6.1.1.20" evidence="1"/>
<evidence type="ECO:0000256" key="6">
    <source>
        <dbReference type="ARBA" id="ARBA00023146"/>
    </source>
</evidence>
<dbReference type="HOGENOM" id="CLU_025086_0_1_14"/>
<dbReference type="EMBL" id="CP003731">
    <property type="protein sequence ID" value="AFO51629.1"/>
    <property type="molecule type" value="Genomic_DNA"/>
</dbReference>
<dbReference type="KEGG" id="mhl:MHLP_00245"/>
<keyword evidence="2 9" id="KW-0436">Ligase</keyword>
<dbReference type="InterPro" id="IPR006195">
    <property type="entry name" value="aa-tRNA-synth_II"/>
</dbReference>
<name>I7CIF1_MYCHA</name>
<proteinExistence type="predicted"/>
<dbReference type="STRING" id="1212765.MHLP_00245"/>
<gene>
    <name evidence="9" type="primary">pheS</name>
    <name evidence="9" type="ordered locus">MHLP_00245</name>
</gene>
<evidence type="ECO:0000313" key="10">
    <source>
        <dbReference type="Proteomes" id="UP000006502"/>
    </source>
</evidence>
<dbReference type="GO" id="GO:0000049">
    <property type="term" value="F:tRNA binding"/>
    <property type="evidence" value="ECO:0007669"/>
    <property type="project" value="InterPro"/>
</dbReference>
<dbReference type="GO" id="GO:0004826">
    <property type="term" value="F:phenylalanine-tRNA ligase activity"/>
    <property type="evidence" value="ECO:0007669"/>
    <property type="project" value="UniProtKB-EC"/>
</dbReference>
<protein>
    <recommendedName>
        <fullName evidence="1">phenylalanine--tRNA ligase</fullName>
        <ecNumber evidence="1">6.1.1.20</ecNumber>
    </recommendedName>
</protein>
<dbReference type="Pfam" id="PF01409">
    <property type="entry name" value="tRNA-synt_2d"/>
    <property type="match status" value="1"/>
</dbReference>
<reference evidence="9 10" key="1">
    <citation type="journal article" date="2012" name="J. Bacteriol.">
        <title>Genome Sequence of "Candidatus Mycoplasma haemolamae" Strain Purdue, a Red Blood Cell Pathogen of Alpacas (Vicugna pacos) and Llamas (Lama glama).</title>
        <authorList>
            <person name="Guimaraes A.M."/>
            <person name="Toth B."/>
            <person name="Santos A.P."/>
            <person name="do Nascimento N.C."/>
            <person name="Kritchevsky J.E."/>
            <person name="Messick J.B."/>
        </authorList>
    </citation>
    <scope>NUCLEOTIDE SEQUENCE [LARGE SCALE GENOMIC DNA]</scope>
    <source>
        <strain evidence="9 10">Purdue</strain>
    </source>
</reference>
<comment type="catalytic activity">
    <reaction evidence="7">
        <text>tRNA(Phe) + L-phenylalanine + ATP = L-phenylalanyl-tRNA(Phe) + AMP + diphosphate + H(+)</text>
        <dbReference type="Rhea" id="RHEA:19413"/>
        <dbReference type="Rhea" id="RHEA-COMP:9668"/>
        <dbReference type="Rhea" id="RHEA-COMP:9699"/>
        <dbReference type="ChEBI" id="CHEBI:15378"/>
        <dbReference type="ChEBI" id="CHEBI:30616"/>
        <dbReference type="ChEBI" id="CHEBI:33019"/>
        <dbReference type="ChEBI" id="CHEBI:58095"/>
        <dbReference type="ChEBI" id="CHEBI:78442"/>
        <dbReference type="ChEBI" id="CHEBI:78531"/>
        <dbReference type="ChEBI" id="CHEBI:456215"/>
        <dbReference type="EC" id="6.1.1.20"/>
    </reaction>
</comment>
<sequence length="342" mass="39249">MLESNKLNFLREEVAKATTREALDLVFKKWRESNLLPLRDQIKKANSSEEKKKLGLLLKGLQESAQLIYQEKKDSLSGWAQPFYGARDHLGCSGSVNYSSRNLLSELLQDVVDFIEKYSFEYLEDSEIVNISDNFDDLLIPETHPARATSDSFFLVSKDGKERKMLRTHTTTNTLKILKKFEGKSFRGASFGCTYRKEDNNATHLSQFHQLDLVWVDQHLTLEHLKELIEALISSLLGSSIEKKEYRFRSSYFPFTSPSYEVDLRCSCSADSDCRMCKGTNWIEILGCGFLRQEILNRTHKEGGQSALALGLGLERLCMIKHSLTDIRELYKNDLSKLVVKY</sequence>
<dbReference type="SUPFAM" id="SSF55681">
    <property type="entry name" value="Class II aaRS and biotin synthetases"/>
    <property type="match status" value="1"/>
</dbReference>
<dbReference type="PANTHER" id="PTHR11538:SF41">
    <property type="entry name" value="PHENYLALANINE--TRNA LIGASE, MITOCHONDRIAL"/>
    <property type="match status" value="1"/>
</dbReference>
<evidence type="ECO:0000259" key="8">
    <source>
        <dbReference type="PROSITE" id="PS50862"/>
    </source>
</evidence>
<evidence type="ECO:0000256" key="3">
    <source>
        <dbReference type="ARBA" id="ARBA00022741"/>
    </source>
</evidence>
<feature type="domain" description="Aminoacyl-transfer RNA synthetases class-II family profile" evidence="8">
    <location>
        <begin position="103"/>
        <end position="320"/>
    </location>
</feature>
<dbReference type="InterPro" id="IPR045864">
    <property type="entry name" value="aa-tRNA-synth_II/BPL/LPL"/>
</dbReference>
<evidence type="ECO:0000256" key="1">
    <source>
        <dbReference type="ARBA" id="ARBA00012814"/>
    </source>
</evidence>
<keyword evidence="5" id="KW-0648">Protein biosynthesis</keyword>
<dbReference type="Proteomes" id="UP000006502">
    <property type="component" value="Chromosome"/>
</dbReference>
<dbReference type="Gene3D" id="3.30.930.10">
    <property type="entry name" value="Bira Bifunctional Protein, Domain 2"/>
    <property type="match status" value="1"/>
</dbReference>
<accession>I7CIF1</accession>
<dbReference type="PATRIC" id="fig|1212765.3.peg.52"/>
<evidence type="ECO:0000256" key="2">
    <source>
        <dbReference type="ARBA" id="ARBA00022598"/>
    </source>
</evidence>
<dbReference type="AlphaFoldDB" id="I7CIF1"/>
<organism evidence="9 10">
    <name type="scientific">Mycoplasma haematolamae (strain Purdue)</name>
    <dbReference type="NCBI Taxonomy" id="1212765"/>
    <lineage>
        <taxon>Bacteria</taxon>
        <taxon>Bacillati</taxon>
        <taxon>Mycoplasmatota</taxon>
        <taxon>Mollicutes</taxon>
        <taxon>Mycoplasmataceae</taxon>
        <taxon>Mycoplasma</taxon>
    </lineage>
</organism>
<evidence type="ECO:0000256" key="5">
    <source>
        <dbReference type="ARBA" id="ARBA00022917"/>
    </source>
</evidence>
<reference evidence="10" key="2">
    <citation type="submission" date="2012-07" db="EMBL/GenBank/DDBJ databases">
        <title>Complete genome sequence of 'Candidatus Mycoplasma haemolamae'.</title>
        <authorList>
            <person name="Guimaraes A.M.S."/>
            <person name="Toth B."/>
            <person name="Santos A.P."/>
            <person name="Nascimento N.C."/>
            <person name="Sojka J.E."/>
            <person name="Messick J.B."/>
        </authorList>
    </citation>
    <scope>NUCLEOTIDE SEQUENCE [LARGE SCALE GENOMIC DNA]</scope>
    <source>
        <strain evidence="10">Purdue</strain>
    </source>
</reference>
<dbReference type="GO" id="GO:0006432">
    <property type="term" value="P:phenylalanyl-tRNA aminoacylation"/>
    <property type="evidence" value="ECO:0007669"/>
    <property type="project" value="TreeGrafter"/>
</dbReference>
<keyword evidence="3" id="KW-0547">Nucleotide-binding</keyword>
<dbReference type="GO" id="GO:0005737">
    <property type="term" value="C:cytoplasm"/>
    <property type="evidence" value="ECO:0007669"/>
    <property type="project" value="TreeGrafter"/>
</dbReference>